<dbReference type="AlphaFoldDB" id="A0A2V2BB82"/>
<name>A0A2V2BB82_9GAMM</name>
<protein>
    <submittedName>
        <fullName evidence="1">Uncharacterized protein</fullName>
    </submittedName>
</protein>
<dbReference type="Proteomes" id="UP000245981">
    <property type="component" value="Unassembled WGS sequence"/>
</dbReference>
<dbReference type="EMBL" id="QGHF01000014">
    <property type="protein sequence ID" value="PWK93547.1"/>
    <property type="molecule type" value="Genomic_DNA"/>
</dbReference>
<proteinExistence type="predicted"/>
<organism evidence="1 2">
    <name type="scientific">Pantoea allii</name>
    <dbReference type="NCBI Taxonomy" id="574096"/>
    <lineage>
        <taxon>Bacteria</taxon>
        <taxon>Pseudomonadati</taxon>
        <taxon>Pseudomonadota</taxon>
        <taxon>Gammaproteobacteria</taxon>
        <taxon>Enterobacterales</taxon>
        <taxon>Erwiniaceae</taxon>
        <taxon>Pantoea</taxon>
    </lineage>
</organism>
<accession>A0A2V2BB82</accession>
<gene>
    <name evidence="1" type="ORF">C7431_1145</name>
</gene>
<comment type="caution">
    <text evidence="1">The sequence shown here is derived from an EMBL/GenBank/DDBJ whole genome shotgun (WGS) entry which is preliminary data.</text>
</comment>
<evidence type="ECO:0000313" key="2">
    <source>
        <dbReference type="Proteomes" id="UP000245981"/>
    </source>
</evidence>
<evidence type="ECO:0000313" key="1">
    <source>
        <dbReference type="EMBL" id="PWK93547.1"/>
    </source>
</evidence>
<sequence>MTPISPNSMHRVCLQLVKVKMENTVIDFYRRDGRKMELASQKIVISGVSLVTS</sequence>
<reference evidence="1 2" key="1">
    <citation type="submission" date="2018-05" db="EMBL/GenBank/DDBJ databases">
        <title>Genomic Encyclopedia of Type Strains, Phase IV (KMG-V): Genome sequencing to study the core and pangenomes of soil and plant-associated prokaryotes.</title>
        <authorList>
            <person name="Whitman W."/>
        </authorList>
    </citation>
    <scope>NUCLEOTIDE SEQUENCE [LARGE SCALE GENOMIC DNA]</scope>
    <source>
        <strain evidence="1 2">PNA 200-10</strain>
    </source>
</reference>